<dbReference type="InterPro" id="IPR029055">
    <property type="entry name" value="Ntn_hydrolases_N"/>
</dbReference>
<evidence type="ECO:0000256" key="2">
    <source>
        <dbReference type="ARBA" id="ARBA00005752"/>
    </source>
</evidence>
<feature type="domain" description="Glutamine amidotransferase type-2" evidence="10">
    <location>
        <begin position="2"/>
        <end position="216"/>
    </location>
</feature>
<accession>A0A4R0MX70</accession>
<keyword evidence="5 8" id="KW-0067">ATP-binding</keyword>
<keyword evidence="4 8" id="KW-0547">Nucleotide-binding</keyword>
<dbReference type="InterPro" id="IPR017932">
    <property type="entry name" value="GATase_2_dom"/>
</dbReference>
<dbReference type="InterPro" id="IPR033738">
    <property type="entry name" value="AsnB_N"/>
</dbReference>
<evidence type="ECO:0000256" key="7">
    <source>
        <dbReference type="ARBA" id="ARBA00048741"/>
    </source>
</evidence>
<dbReference type="InterPro" id="IPR051786">
    <property type="entry name" value="ASN_synthetase/amidase"/>
</dbReference>
<dbReference type="GO" id="GO:0005829">
    <property type="term" value="C:cytosol"/>
    <property type="evidence" value="ECO:0007669"/>
    <property type="project" value="TreeGrafter"/>
</dbReference>
<dbReference type="EC" id="6.3.5.4" evidence="3"/>
<feature type="site" description="Important for beta-aspartyl-AMP intermediate formation" evidence="9">
    <location>
        <position position="371"/>
    </location>
</feature>
<dbReference type="InterPro" id="IPR001962">
    <property type="entry name" value="Asn_synthase"/>
</dbReference>
<evidence type="ECO:0000259" key="10">
    <source>
        <dbReference type="PROSITE" id="PS51278"/>
    </source>
</evidence>
<evidence type="ECO:0000256" key="8">
    <source>
        <dbReference type="PIRSR" id="PIRSR001589-2"/>
    </source>
</evidence>
<dbReference type="Gene3D" id="3.60.20.10">
    <property type="entry name" value="Glutamine Phosphoribosylpyrophosphate, subunit 1, domain 1"/>
    <property type="match status" value="1"/>
</dbReference>
<evidence type="ECO:0000313" key="11">
    <source>
        <dbReference type="EMBL" id="TCC91858.1"/>
    </source>
</evidence>
<proteinExistence type="inferred from homology"/>
<dbReference type="PANTHER" id="PTHR43284">
    <property type="entry name" value="ASPARAGINE SYNTHETASE (GLUTAMINE-HYDROLYZING)"/>
    <property type="match status" value="1"/>
</dbReference>
<name>A0A4R0MX70_9SPHI</name>
<sequence>MSGITGFIDHNQKINEAHLIESSKTLLHRGGNGNDIIFDKKEHYTLGIANQRLATIDLSKKASQPLTTNCGNYSITLDGTIYNYLELRETLIKYGVTFSTLTDTEVILEGYKKWGYRCFEMLDGSFAFAIIDRKLNQLLIAKDEIGAKPIYYYKEKGFYAFASEIRALLSYPTIKKEINKNAIPTFFRYGYFIGEETIYNNINKFKKGTLTTIDVHSGNSYDSPLTRKQLIPSISENNYTEEQILDHVEDLLTESILKRNVADVSIGVLLSGGFDSATVAAILQKNQTKRIKTYTVSYKNEKLDEALQARKVAEHLKTNHKEFYLDKVDALNMAKNLSNVFDEPIGDSSAIPLLFIADKVKDDVKVLLGSEGGDELFGGYRTYAKAIKINSLLSGNLPKLLKDALIKFLIKTQPRMKEVLKGEGLLNKYLAINACYSLNQIGKLLNVDVNIPNKTKGKAQNIKDLLIHDLHNYLPNNIFLKNDKCFSHYGVDNRDALLKNELIAYLASLDSKWFIKDGEQKYLLKKITSKYIPSSFIANPKKGFVIPLAKWLKTILKPLVEEYLSEEKLKQHQLFNVKEALKIKSSFYVHNTAYNAQRVWLLLQFQMWYYKWMA</sequence>
<dbReference type="AlphaFoldDB" id="A0A4R0MX70"/>
<comment type="caution">
    <text evidence="11">The sequence shown here is derived from an EMBL/GenBank/DDBJ whole genome shotgun (WGS) entry which is preliminary data.</text>
</comment>
<dbReference type="GO" id="GO:0006529">
    <property type="term" value="P:asparagine biosynthetic process"/>
    <property type="evidence" value="ECO:0007669"/>
    <property type="project" value="InterPro"/>
</dbReference>
<comment type="similarity">
    <text evidence="2">Belongs to the asparagine synthetase family.</text>
</comment>
<evidence type="ECO:0000256" key="6">
    <source>
        <dbReference type="ARBA" id="ARBA00022962"/>
    </source>
</evidence>
<dbReference type="GO" id="GO:0005524">
    <property type="term" value="F:ATP binding"/>
    <property type="evidence" value="ECO:0007669"/>
    <property type="project" value="UniProtKB-KW"/>
</dbReference>
<evidence type="ECO:0000256" key="1">
    <source>
        <dbReference type="ARBA" id="ARBA00005187"/>
    </source>
</evidence>
<dbReference type="PANTHER" id="PTHR43284:SF1">
    <property type="entry name" value="ASPARAGINE SYNTHETASE"/>
    <property type="match status" value="1"/>
</dbReference>
<evidence type="ECO:0000256" key="5">
    <source>
        <dbReference type="ARBA" id="ARBA00022840"/>
    </source>
</evidence>
<keyword evidence="6" id="KW-0315">Glutamine amidotransferase</keyword>
<evidence type="ECO:0000256" key="3">
    <source>
        <dbReference type="ARBA" id="ARBA00012737"/>
    </source>
</evidence>
<dbReference type="SUPFAM" id="SSF56235">
    <property type="entry name" value="N-terminal nucleophile aminohydrolases (Ntn hydrolases)"/>
    <property type="match status" value="1"/>
</dbReference>
<feature type="binding site" evidence="8">
    <location>
        <position position="269"/>
    </location>
    <ligand>
        <name>ATP</name>
        <dbReference type="ChEBI" id="CHEBI:30616"/>
    </ligand>
</feature>
<dbReference type="PIRSF" id="PIRSF001589">
    <property type="entry name" value="Asn_synthetase_glu-h"/>
    <property type="match status" value="1"/>
</dbReference>
<feature type="binding site" evidence="8">
    <location>
        <position position="296"/>
    </location>
    <ligand>
        <name>ATP</name>
        <dbReference type="ChEBI" id="CHEBI:30616"/>
    </ligand>
</feature>
<keyword evidence="11" id="KW-0436">Ligase</keyword>
<dbReference type="Pfam" id="PF13537">
    <property type="entry name" value="GATase_7"/>
    <property type="match status" value="1"/>
</dbReference>
<dbReference type="SUPFAM" id="SSF52402">
    <property type="entry name" value="Adenine nucleotide alpha hydrolases-like"/>
    <property type="match status" value="1"/>
</dbReference>
<evidence type="ECO:0000256" key="4">
    <source>
        <dbReference type="ARBA" id="ARBA00022741"/>
    </source>
</evidence>
<dbReference type="Pfam" id="PF00733">
    <property type="entry name" value="Asn_synthase"/>
    <property type="match status" value="1"/>
</dbReference>
<dbReference type="RefSeq" id="WP_131552798.1">
    <property type="nucleotide sequence ID" value="NZ_SJSK01000002.1"/>
</dbReference>
<evidence type="ECO:0000256" key="9">
    <source>
        <dbReference type="PIRSR" id="PIRSR001589-3"/>
    </source>
</evidence>
<dbReference type="CDD" id="cd00712">
    <property type="entry name" value="AsnB"/>
    <property type="match status" value="1"/>
</dbReference>
<gene>
    <name evidence="11" type="primary">asnB</name>
    <name evidence="11" type="ORF">EZ428_08910</name>
</gene>
<dbReference type="CDD" id="cd01991">
    <property type="entry name" value="Asn_synthase_B_C"/>
    <property type="match status" value="1"/>
</dbReference>
<evidence type="ECO:0000313" key="12">
    <source>
        <dbReference type="Proteomes" id="UP000292884"/>
    </source>
</evidence>
<comment type="pathway">
    <text evidence="1">Amino-acid biosynthesis; L-asparagine biosynthesis; L-asparagine from L-aspartate (L-Gln route): step 1/1.</text>
</comment>
<organism evidence="11 12">
    <name type="scientific">Pedobacter frigiditerrae</name>
    <dbReference type="NCBI Taxonomy" id="2530452"/>
    <lineage>
        <taxon>Bacteria</taxon>
        <taxon>Pseudomonadati</taxon>
        <taxon>Bacteroidota</taxon>
        <taxon>Sphingobacteriia</taxon>
        <taxon>Sphingobacteriales</taxon>
        <taxon>Sphingobacteriaceae</taxon>
        <taxon>Pedobacter</taxon>
    </lineage>
</organism>
<dbReference type="EMBL" id="SJSK01000002">
    <property type="protein sequence ID" value="TCC91858.1"/>
    <property type="molecule type" value="Genomic_DNA"/>
</dbReference>
<dbReference type="Proteomes" id="UP000292884">
    <property type="component" value="Unassembled WGS sequence"/>
</dbReference>
<dbReference type="InterPro" id="IPR014729">
    <property type="entry name" value="Rossmann-like_a/b/a_fold"/>
</dbReference>
<dbReference type="GO" id="GO:0004066">
    <property type="term" value="F:asparagine synthase (glutamine-hydrolyzing) activity"/>
    <property type="evidence" value="ECO:0007669"/>
    <property type="project" value="UniProtKB-EC"/>
</dbReference>
<reference evidence="11 12" key="1">
    <citation type="submission" date="2019-02" db="EMBL/GenBank/DDBJ databases">
        <title>Pedobacter sp. RP-1-13 sp. nov., isolated from Arctic soil.</title>
        <authorList>
            <person name="Dahal R.H."/>
        </authorList>
    </citation>
    <scope>NUCLEOTIDE SEQUENCE [LARGE SCALE GENOMIC DNA]</scope>
    <source>
        <strain evidence="11 12">RP-1-13</strain>
    </source>
</reference>
<keyword evidence="12" id="KW-1185">Reference proteome</keyword>
<dbReference type="NCBIfam" id="TIGR01536">
    <property type="entry name" value="asn_synth_AEB"/>
    <property type="match status" value="1"/>
</dbReference>
<dbReference type="PROSITE" id="PS51278">
    <property type="entry name" value="GATASE_TYPE_2"/>
    <property type="match status" value="1"/>
</dbReference>
<protein>
    <recommendedName>
        <fullName evidence="3">asparagine synthase (glutamine-hydrolyzing)</fullName>
        <ecNumber evidence="3">6.3.5.4</ecNumber>
    </recommendedName>
</protein>
<comment type="catalytic activity">
    <reaction evidence="7">
        <text>L-aspartate + L-glutamine + ATP + H2O = L-asparagine + L-glutamate + AMP + diphosphate + H(+)</text>
        <dbReference type="Rhea" id="RHEA:12228"/>
        <dbReference type="ChEBI" id="CHEBI:15377"/>
        <dbReference type="ChEBI" id="CHEBI:15378"/>
        <dbReference type="ChEBI" id="CHEBI:29985"/>
        <dbReference type="ChEBI" id="CHEBI:29991"/>
        <dbReference type="ChEBI" id="CHEBI:30616"/>
        <dbReference type="ChEBI" id="CHEBI:33019"/>
        <dbReference type="ChEBI" id="CHEBI:58048"/>
        <dbReference type="ChEBI" id="CHEBI:58359"/>
        <dbReference type="ChEBI" id="CHEBI:456215"/>
        <dbReference type="EC" id="6.3.5.4"/>
    </reaction>
</comment>
<dbReference type="Gene3D" id="3.40.50.620">
    <property type="entry name" value="HUPs"/>
    <property type="match status" value="1"/>
</dbReference>
<dbReference type="OrthoDB" id="9763290at2"/>
<feature type="binding site" evidence="8">
    <location>
        <position position="103"/>
    </location>
    <ligand>
        <name>L-glutamine</name>
        <dbReference type="ChEBI" id="CHEBI:58359"/>
    </ligand>
</feature>
<dbReference type="InterPro" id="IPR006426">
    <property type="entry name" value="Asn_synth_AEB"/>
</dbReference>